<evidence type="ECO:0000256" key="3">
    <source>
        <dbReference type="ARBA" id="ARBA00022801"/>
    </source>
</evidence>
<dbReference type="PANTHER" id="PTHR15364">
    <property type="entry name" value="2'-DEOXYNUCLEOSIDE 5'-PHOSPHATE N-HYDROLASE 1"/>
    <property type="match status" value="1"/>
</dbReference>
<dbReference type="HAMAP" id="MF_03036">
    <property type="entry name" value="Nuc_phosphate_hydrolase"/>
    <property type="match status" value="1"/>
</dbReference>
<reference evidence="8" key="4">
    <citation type="submission" date="2025-09" db="UniProtKB">
        <authorList>
            <consortium name="Ensembl"/>
        </authorList>
    </citation>
    <scope>IDENTIFICATION</scope>
    <source>
        <strain evidence="8">HNI</strain>
    </source>
</reference>
<dbReference type="PANTHER" id="PTHR15364:SF0">
    <property type="entry name" value="2'-DEOXYNUCLEOSIDE 5'-PHOSPHATE N-HYDROLASE 1"/>
    <property type="match status" value="1"/>
</dbReference>
<accession>A0A3P9MDU7</accession>
<dbReference type="Ensembl" id="ENSORLT00020033293.1">
    <property type="protein sequence ID" value="ENSORLP00020031172.1"/>
    <property type="gene ID" value="ENSORLG00020016064.1"/>
</dbReference>
<comment type="similarity">
    <text evidence="7">Belongs to the 2'-deoxynucleoside 5'-phosphate N-hydrolase 1 family.</text>
</comment>
<dbReference type="GO" id="GO:0005737">
    <property type="term" value="C:cytoplasm"/>
    <property type="evidence" value="ECO:0007669"/>
    <property type="project" value="UniProtKB-SubCell"/>
</dbReference>
<feature type="binding site" description="in other chain" evidence="7">
    <location>
        <position position="84"/>
    </location>
    <ligand>
        <name>substrate</name>
        <note>ligand shared between homodimeric partners</note>
    </ligand>
</feature>
<dbReference type="InterPro" id="IPR028607">
    <property type="entry name" value="DNPH1"/>
</dbReference>
<comment type="subunit">
    <text evidence="1 7">Monomer and homodimer.</text>
</comment>
<dbReference type="SUPFAM" id="SSF52309">
    <property type="entry name" value="N-(deoxy)ribosyltransferase-like"/>
    <property type="match status" value="1"/>
</dbReference>
<gene>
    <name evidence="7" type="primary">DNPH1</name>
</gene>
<name>A0A3P9MDU7_ORYLA</name>
<comment type="subcellular location">
    <subcellularLocation>
        <location evidence="7">Cytoplasm</location>
    </subcellularLocation>
    <subcellularLocation>
        <location evidence="7">Nucleus</location>
    </subcellularLocation>
</comment>
<dbReference type="GO" id="GO:0009116">
    <property type="term" value="P:nucleoside metabolic process"/>
    <property type="evidence" value="ECO:0007669"/>
    <property type="project" value="UniProtKB-UniRule"/>
</dbReference>
<comment type="function">
    <text evidence="7">Catalyzes the cleavage of the N-glycosidic bond of deoxyribonucleoside 5'-monophosphates to yield deoxyribose 5-phosphate and a purine or pyrimidine base. Deoxyribonucleoside 5'-monophosphates containing purine bases are preferred to those containing pyrimidine bases.</text>
</comment>
<evidence type="ECO:0000256" key="5">
    <source>
        <dbReference type="ARBA" id="ARBA00023295"/>
    </source>
</evidence>
<evidence type="ECO:0000256" key="6">
    <source>
        <dbReference type="ARBA" id="ARBA00047460"/>
    </source>
</evidence>
<comment type="catalytic activity">
    <reaction evidence="7">
        <text>a pyrimidine 2'-deoxyribonucleoside 5'-phosphate + H2O = a pyrimidine nucleobase + 2-deoxy-D-ribose 5-phosphate</text>
        <dbReference type="Rhea" id="RHEA:57852"/>
        <dbReference type="ChEBI" id="CHEBI:15377"/>
        <dbReference type="ChEBI" id="CHEBI:26432"/>
        <dbReference type="ChEBI" id="CHEBI:62877"/>
        <dbReference type="ChEBI" id="CHEBI:142209"/>
    </reaction>
</comment>
<keyword evidence="7" id="KW-0539">Nucleus</keyword>
<reference evidence="8" key="3">
    <citation type="submission" date="2025-08" db="UniProtKB">
        <authorList>
            <consortium name="Ensembl"/>
        </authorList>
    </citation>
    <scope>IDENTIFICATION</scope>
    <source>
        <strain evidence="8">HNI</strain>
    </source>
</reference>
<dbReference type="Pfam" id="PF05014">
    <property type="entry name" value="Nuc_deoxyrib_tr"/>
    <property type="match status" value="1"/>
</dbReference>
<dbReference type="GO" id="GO:0070694">
    <property type="term" value="F:5-hydroxymethyl-dUMP N-hydrolase activity"/>
    <property type="evidence" value="ECO:0007669"/>
    <property type="project" value="InterPro"/>
</dbReference>
<dbReference type="AlphaFoldDB" id="A0A3P9MDU7"/>
<keyword evidence="3 7" id="KW-0378">Hydrolase</keyword>
<dbReference type="FunFam" id="3.40.50.450:FF:000019">
    <property type="entry name" value="2'-deoxynucleoside 5'-phosphate N-hydrolase 1"/>
    <property type="match status" value="1"/>
</dbReference>
<keyword evidence="7" id="KW-0963">Cytoplasm</keyword>
<evidence type="ECO:0000313" key="8">
    <source>
        <dbReference type="Ensembl" id="ENSORLP00020031172.1"/>
    </source>
</evidence>
<dbReference type="InterPro" id="IPR051239">
    <property type="entry name" value="2'-dNMP_N-hydrolase"/>
</dbReference>
<protein>
    <recommendedName>
        <fullName evidence="7">2'-deoxynucleoside 5'-phosphate N-hydrolase 1</fullName>
        <ecNumber evidence="7">3.2.2.-</ecNumber>
    </recommendedName>
</protein>
<evidence type="ECO:0000256" key="2">
    <source>
        <dbReference type="ARBA" id="ARBA00022553"/>
    </source>
</evidence>
<evidence type="ECO:0000256" key="7">
    <source>
        <dbReference type="HAMAP-Rule" id="MF_03036"/>
    </source>
</evidence>
<feature type="binding site" description="in other chain" evidence="7">
    <location>
        <position position="19"/>
    </location>
    <ligand>
        <name>substrate</name>
        <note>ligand shared between homodimeric partners</note>
    </ligand>
</feature>
<reference evidence="8 9" key="2">
    <citation type="submission" date="2017-04" db="EMBL/GenBank/DDBJ databases">
        <title>CpG methylation of centromeres and impact of large insertions on vertebrate speciation.</title>
        <authorList>
            <person name="Ichikawa K."/>
            <person name="Yoshimura J."/>
            <person name="Morishita S."/>
        </authorList>
    </citation>
    <scope>NUCLEOTIDE SEQUENCE</scope>
    <source>
        <strain evidence="8 9">HNI</strain>
    </source>
</reference>
<keyword evidence="5 7" id="KW-0326">Glycosidase</keyword>
<evidence type="ECO:0000256" key="1">
    <source>
        <dbReference type="ARBA" id="ARBA00011407"/>
    </source>
</evidence>
<dbReference type="EC" id="3.2.2.-" evidence="7"/>
<keyword evidence="2" id="KW-0597">Phosphoprotein</keyword>
<dbReference type="InterPro" id="IPR007710">
    <property type="entry name" value="Nucleoside_deoxyribTrfase"/>
</dbReference>
<dbReference type="GO" id="GO:0006195">
    <property type="term" value="P:purine nucleotide catabolic process"/>
    <property type="evidence" value="ECO:0007669"/>
    <property type="project" value="UniProtKB-ARBA"/>
</dbReference>
<keyword evidence="4 7" id="KW-0546">Nucleotide metabolism</keyword>
<feature type="binding site" description="in other chain" evidence="7">
    <location>
        <begin position="4"/>
        <end position="10"/>
    </location>
    <ligand>
        <name>substrate</name>
        <note>ligand shared between homodimeric partners</note>
    </ligand>
</feature>
<comment type="catalytic activity">
    <reaction evidence="6">
        <text>5-hydroxymethyl-dUMP + H2O = 5-hydroxymethyluracil + 2-deoxy-D-ribose 5-phosphate</text>
        <dbReference type="Rhea" id="RHEA:77099"/>
        <dbReference type="ChEBI" id="CHEBI:15377"/>
        <dbReference type="ChEBI" id="CHEBI:16964"/>
        <dbReference type="ChEBI" id="CHEBI:62877"/>
        <dbReference type="ChEBI" id="CHEBI:90409"/>
    </reaction>
    <physiologicalReaction direction="left-to-right" evidence="6">
        <dbReference type="Rhea" id="RHEA:77100"/>
    </physiologicalReaction>
</comment>
<evidence type="ECO:0000313" key="9">
    <source>
        <dbReference type="Proteomes" id="UP000265180"/>
    </source>
</evidence>
<dbReference type="GO" id="GO:0042802">
    <property type="term" value="F:identical protein binding"/>
    <property type="evidence" value="ECO:0007669"/>
    <property type="project" value="UniProtKB-ARBA"/>
</dbReference>
<proteinExistence type="inferred from homology"/>
<reference key="1">
    <citation type="journal article" date="2007" name="Nature">
        <title>The medaka draft genome and insights into vertebrate genome evolution.</title>
        <authorList>
            <person name="Kasahara M."/>
            <person name="Naruse K."/>
            <person name="Sasaki S."/>
            <person name="Nakatani Y."/>
            <person name="Qu W."/>
            <person name="Ahsan B."/>
            <person name="Yamada T."/>
            <person name="Nagayasu Y."/>
            <person name="Doi K."/>
            <person name="Kasai Y."/>
            <person name="Jindo T."/>
            <person name="Kobayashi D."/>
            <person name="Shimada A."/>
            <person name="Toyoda A."/>
            <person name="Kuroki Y."/>
            <person name="Fujiyama A."/>
            <person name="Sasaki T."/>
            <person name="Shimizu A."/>
            <person name="Asakawa S."/>
            <person name="Shimizu N."/>
            <person name="Hashimoto S."/>
            <person name="Yang J."/>
            <person name="Lee Y."/>
            <person name="Matsushima K."/>
            <person name="Sugano S."/>
            <person name="Sakaizumi M."/>
            <person name="Narita T."/>
            <person name="Ohishi K."/>
            <person name="Haga S."/>
            <person name="Ohta F."/>
            <person name="Nomoto H."/>
            <person name="Nogata K."/>
            <person name="Morishita T."/>
            <person name="Endo T."/>
            <person name="Shin-I T."/>
            <person name="Takeda H."/>
            <person name="Morishita S."/>
            <person name="Kohara Y."/>
        </authorList>
    </citation>
    <scope>NUCLEOTIDE SEQUENCE [LARGE SCALE GENOMIC DNA]</scope>
    <source>
        <strain>Hd-rR</strain>
    </source>
</reference>
<dbReference type="GO" id="GO:0005634">
    <property type="term" value="C:nucleus"/>
    <property type="evidence" value="ECO:0007669"/>
    <property type="project" value="UniProtKB-SubCell"/>
</dbReference>
<organism evidence="8 9">
    <name type="scientific">Oryzias latipes</name>
    <name type="common">Japanese rice fish</name>
    <name type="synonym">Japanese killifish</name>
    <dbReference type="NCBI Taxonomy" id="8090"/>
    <lineage>
        <taxon>Eukaryota</taxon>
        <taxon>Metazoa</taxon>
        <taxon>Chordata</taxon>
        <taxon>Craniata</taxon>
        <taxon>Vertebrata</taxon>
        <taxon>Euteleostomi</taxon>
        <taxon>Actinopterygii</taxon>
        <taxon>Neopterygii</taxon>
        <taxon>Teleostei</taxon>
        <taxon>Neoteleostei</taxon>
        <taxon>Acanthomorphata</taxon>
        <taxon>Ovalentaria</taxon>
        <taxon>Atherinomorphae</taxon>
        <taxon>Beloniformes</taxon>
        <taxon>Adrianichthyidae</taxon>
        <taxon>Oryziinae</taxon>
        <taxon>Oryzias</taxon>
    </lineage>
</organism>
<dbReference type="Gene3D" id="3.40.50.450">
    <property type="match status" value="1"/>
</dbReference>
<dbReference type="GO" id="GO:0009159">
    <property type="term" value="P:deoxyribonucleoside monophosphate catabolic process"/>
    <property type="evidence" value="ECO:0007669"/>
    <property type="project" value="InterPro"/>
</dbReference>
<dbReference type="Proteomes" id="UP000265180">
    <property type="component" value="Chromosome 15"/>
</dbReference>
<comment type="catalytic activity">
    <reaction evidence="7">
        <text>a purine 2'-deoxyribonucleoside 5'-phosphate + H2O = a purine nucleobase + 2-deoxy-D-ribose 5-phosphate</text>
        <dbReference type="Rhea" id="RHEA:51132"/>
        <dbReference type="ChEBI" id="CHEBI:15377"/>
        <dbReference type="ChEBI" id="CHEBI:26386"/>
        <dbReference type="ChEBI" id="CHEBI:62877"/>
        <dbReference type="ChEBI" id="CHEBI:142198"/>
    </reaction>
</comment>
<evidence type="ECO:0000256" key="4">
    <source>
        <dbReference type="ARBA" id="ARBA00023080"/>
    </source>
</evidence>
<sequence>MKIYFCGSIRGGRDDVHVYRRLVHKLQSYGCVLTEHVCNAELTDTGEAAALEDRVIHDRDVAWLQDSDVIVAEVTQPSLGVGYELGRAVDMKKTVLCLFRPSSGRSLSAMIRGAVDGKRFQVVDYSEDLLENVLDEFFVNLKNASEKSQS</sequence>
<feature type="binding site" evidence="7">
    <location>
        <begin position="108"/>
        <end position="110"/>
    </location>
    <ligand>
        <name>substrate</name>
        <note>ligand shared between homodimeric partners</note>
    </ligand>
</feature>